<dbReference type="PANTHER" id="PTHR41252">
    <property type="entry name" value="BLR2505 PROTEIN"/>
    <property type="match status" value="1"/>
</dbReference>
<evidence type="ECO:0000313" key="2">
    <source>
        <dbReference type="EMBL" id="CAB4962573.1"/>
    </source>
</evidence>
<organism evidence="2">
    <name type="scientific">freshwater metagenome</name>
    <dbReference type="NCBI Taxonomy" id="449393"/>
    <lineage>
        <taxon>unclassified sequences</taxon>
        <taxon>metagenomes</taxon>
        <taxon>ecological metagenomes</taxon>
    </lineage>
</organism>
<dbReference type="SUPFAM" id="SSF54427">
    <property type="entry name" value="NTF2-like"/>
    <property type="match status" value="1"/>
</dbReference>
<dbReference type="InterPro" id="IPR032710">
    <property type="entry name" value="NTF2-like_dom_sf"/>
</dbReference>
<dbReference type="InterPro" id="IPR037401">
    <property type="entry name" value="SnoaL-like"/>
</dbReference>
<reference evidence="2" key="1">
    <citation type="submission" date="2020-05" db="EMBL/GenBank/DDBJ databases">
        <authorList>
            <person name="Chiriac C."/>
            <person name="Salcher M."/>
            <person name="Ghai R."/>
            <person name="Kavagutti S V."/>
        </authorList>
    </citation>
    <scope>NUCLEOTIDE SEQUENCE</scope>
</reference>
<feature type="domain" description="SnoaL-like" evidence="1">
    <location>
        <begin position="14"/>
        <end position="119"/>
    </location>
</feature>
<evidence type="ECO:0000259" key="1">
    <source>
        <dbReference type="Pfam" id="PF12680"/>
    </source>
</evidence>
<gene>
    <name evidence="2" type="ORF">UFOPK3564_04166</name>
</gene>
<name>A0A6J7L6Q1_9ZZZZ</name>
<dbReference type="Gene3D" id="3.10.450.50">
    <property type="match status" value="1"/>
</dbReference>
<proteinExistence type="predicted"/>
<dbReference type="EMBL" id="CAFBMK010000518">
    <property type="protein sequence ID" value="CAB4962573.1"/>
    <property type="molecule type" value="Genomic_DNA"/>
</dbReference>
<dbReference type="AlphaFoldDB" id="A0A6J7L6Q1"/>
<accession>A0A6J7L6Q1</accession>
<sequence>MSAIDQTQATREVVQTAYDGMCGGDLPKFLGQLADDCVLTEPPGHPAGGVYEGRDAIEAAFPALAGALGLRGVVVHHLLVDGDRAVGLLDMLCTGKDGTEYTMPLAESWLVRDGKVAEITPYAFDLVELATRAGG</sequence>
<dbReference type="Pfam" id="PF12680">
    <property type="entry name" value="SnoaL_2"/>
    <property type="match status" value="1"/>
</dbReference>
<protein>
    <submittedName>
        <fullName evidence="2">Unannotated protein</fullName>
    </submittedName>
</protein>
<dbReference type="PANTHER" id="PTHR41252:SF1">
    <property type="entry name" value="BLR2505 PROTEIN"/>
    <property type="match status" value="1"/>
</dbReference>